<keyword evidence="3" id="KW-1185">Reference proteome</keyword>
<evidence type="ECO:0000256" key="1">
    <source>
        <dbReference type="SAM" id="Phobius"/>
    </source>
</evidence>
<comment type="caution">
    <text evidence="2">The sequence shown here is derived from an EMBL/GenBank/DDBJ whole genome shotgun (WGS) entry which is preliminary data.</text>
</comment>
<evidence type="ECO:0000313" key="3">
    <source>
        <dbReference type="Proteomes" id="UP000603369"/>
    </source>
</evidence>
<name>A0A8I1HW70_9CORY</name>
<organism evidence="2 3">
    <name type="scientific">Corynebacterium tuberculostearicum</name>
    <dbReference type="NCBI Taxonomy" id="38304"/>
    <lineage>
        <taxon>Bacteria</taxon>
        <taxon>Bacillati</taxon>
        <taxon>Actinomycetota</taxon>
        <taxon>Actinomycetes</taxon>
        <taxon>Mycobacteriales</taxon>
        <taxon>Corynebacteriaceae</taxon>
        <taxon>Corynebacterium</taxon>
    </lineage>
</organism>
<feature type="transmembrane region" description="Helical" evidence="1">
    <location>
        <begin position="53"/>
        <end position="72"/>
    </location>
</feature>
<accession>A0A8I1HW70</accession>
<dbReference type="EMBL" id="JAEHFL010000002">
    <property type="protein sequence ID" value="MBK3427382.1"/>
    <property type="molecule type" value="Genomic_DNA"/>
</dbReference>
<gene>
    <name evidence="2" type="ORF">JDP02_02500</name>
</gene>
<sequence length="141" mass="16322">MDLDTGDLLFCAGSVLVMVLYWTYYIKCERKEPRAEEWYDEPAWEGMERDGVLFIYPYGSLILGASGVVGLIESMNPPEFVTTVLMYSFMVALGIGFIGFTGAFGIPLPWPFVPKWVVDIRKAKRARRRERRQARKREREE</sequence>
<protein>
    <submittedName>
        <fullName evidence="2">Uncharacterized protein</fullName>
    </submittedName>
</protein>
<dbReference type="AlphaFoldDB" id="A0A8I1HW70"/>
<proteinExistence type="predicted"/>
<reference evidence="2 3" key="1">
    <citation type="submission" date="2020-12" db="EMBL/GenBank/DDBJ databases">
        <title>Draft genome sequence of the commensal strain Corynebacterium tuberculostearicum MFP09/CIP 102622 isolated from human skin.</title>
        <authorList>
            <person name="Boukerb A.M."/>
            <person name="Janvier X."/>
            <person name="Feuilloley M.G.J."/>
            <person name="Groboillot A."/>
        </authorList>
    </citation>
    <scope>NUCLEOTIDE SEQUENCE [LARGE SCALE GENOMIC DNA]</scope>
    <source>
        <strain evidence="2 3">CIP 102622</strain>
    </source>
</reference>
<keyword evidence="1" id="KW-1133">Transmembrane helix</keyword>
<keyword evidence="1" id="KW-0472">Membrane</keyword>
<dbReference type="Proteomes" id="UP000603369">
    <property type="component" value="Unassembled WGS sequence"/>
</dbReference>
<dbReference type="RefSeq" id="WP_200435367.1">
    <property type="nucleotide sequence ID" value="NZ_CP175791.1"/>
</dbReference>
<keyword evidence="1" id="KW-0812">Transmembrane</keyword>
<evidence type="ECO:0000313" key="2">
    <source>
        <dbReference type="EMBL" id="MBK3427382.1"/>
    </source>
</evidence>
<feature type="transmembrane region" description="Helical" evidence="1">
    <location>
        <begin position="6"/>
        <end position="24"/>
    </location>
</feature>
<feature type="transmembrane region" description="Helical" evidence="1">
    <location>
        <begin position="84"/>
        <end position="106"/>
    </location>
</feature>